<dbReference type="EMBL" id="CP032698">
    <property type="protein sequence ID" value="AYG82634.1"/>
    <property type="molecule type" value="Genomic_DNA"/>
</dbReference>
<dbReference type="AlphaFoldDB" id="A0A387HGT2"/>
<organism evidence="2 3">
    <name type="scientific">Streptomyces hundungensis</name>
    <dbReference type="NCBI Taxonomy" id="1077946"/>
    <lineage>
        <taxon>Bacteria</taxon>
        <taxon>Bacillati</taxon>
        <taxon>Actinomycetota</taxon>
        <taxon>Actinomycetes</taxon>
        <taxon>Kitasatosporales</taxon>
        <taxon>Streptomycetaceae</taxon>
        <taxon>Streptomyces</taxon>
    </lineage>
</organism>
<accession>A0A387HGT2</accession>
<dbReference type="Proteomes" id="UP000271554">
    <property type="component" value="Chromosome"/>
</dbReference>
<dbReference type="KEGG" id="shun:DWB77_04817"/>
<proteinExistence type="predicted"/>
<evidence type="ECO:0000313" key="2">
    <source>
        <dbReference type="EMBL" id="AYG82634.1"/>
    </source>
</evidence>
<feature type="compositionally biased region" description="Polar residues" evidence="1">
    <location>
        <begin position="64"/>
        <end position="74"/>
    </location>
</feature>
<reference evidence="2 3" key="1">
    <citation type="submission" date="2018-10" db="EMBL/GenBank/DDBJ databases">
        <title>Relationship between Morphology and Antimicrobial Activity in Streptomyces.</title>
        <authorList>
            <person name="Kang H.J."/>
            <person name="Kim S.B."/>
        </authorList>
    </citation>
    <scope>NUCLEOTIDE SEQUENCE [LARGE SCALE GENOMIC DNA]</scope>
    <source>
        <strain evidence="2 3">BH38</strain>
    </source>
</reference>
<protein>
    <submittedName>
        <fullName evidence="2">Uncharacterized protein</fullName>
    </submittedName>
</protein>
<evidence type="ECO:0000256" key="1">
    <source>
        <dbReference type="SAM" id="MobiDB-lite"/>
    </source>
</evidence>
<keyword evidence="3" id="KW-1185">Reference proteome</keyword>
<feature type="region of interest" description="Disordered" evidence="1">
    <location>
        <begin position="24"/>
        <end position="44"/>
    </location>
</feature>
<feature type="region of interest" description="Disordered" evidence="1">
    <location>
        <begin position="64"/>
        <end position="90"/>
    </location>
</feature>
<name>A0A387HGT2_9ACTN</name>
<sequence>MSPSDAWPHCLSLLCAATHPTAVGRPPYIRTRDGSHSTTWEVSSPQIPDYCPELRVTTQEARATVPATPNTEGQAPTFLASGWDPANAAT</sequence>
<gene>
    <name evidence="2" type="ORF">DWB77_04817</name>
</gene>
<evidence type="ECO:0000313" key="3">
    <source>
        <dbReference type="Proteomes" id="UP000271554"/>
    </source>
</evidence>